<evidence type="ECO:0000313" key="4">
    <source>
        <dbReference type="Proteomes" id="UP000006222"/>
    </source>
</evidence>
<dbReference type="Pfam" id="PF07498">
    <property type="entry name" value="Rho_N"/>
    <property type="match status" value="1"/>
</dbReference>
<evidence type="ECO:0000259" key="2">
    <source>
        <dbReference type="SMART" id="SM00959"/>
    </source>
</evidence>
<dbReference type="SMART" id="SM00959">
    <property type="entry name" value="Rho_N"/>
    <property type="match status" value="1"/>
</dbReference>
<dbReference type="EMBL" id="AFAR01000185">
    <property type="protein sequence ID" value="EGF26405.1"/>
    <property type="molecule type" value="Genomic_DNA"/>
</dbReference>
<dbReference type="InterPro" id="IPR011112">
    <property type="entry name" value="Rho-like_N"/>
</dbReference>
<dbReference type="EC" id="3.6.1.-" evidence="3"/>
<accession>F2AV59</accession>
<feature type="compositionally biased region" description="Basic and acidic residues" evidence="1">
    <location>
        <begin position="1"/>
        <end position="26"/>
    </location>
</feature>
<dbReference type="Proteomes" id="UP000006222">
    <property type="component" value="Unassembled WGS sequence"/>
</dbReference>
<dbReference type="AlphaFoldDB" id="F2AV59"/>
<reference evidence="3 4" key="1">
    <citation type="journal article" date="2013" name="Mar. Genomics">
        <title>Expression of sulfatases in Rhodopirellula baltica and the diversity of sulfatases in the genus Rhodopirellula.</title>
        <authorList>
            <person name="Wegner C.E."/>
            <person name="Richter-Heitmann T."/>
            <person name="Klindworth A."/>
            <person name="Klockow C."/>
            <person name="Richter M."/>
            <person name="Achstetter T."/>
            <person name="Glockner F.O."/>
            <person name="Harder J."/>
        </authorList>
    </citation>
    <scope>NUCLEOTIDE SEQUENCE [LARGE SCALE GENOMIC DNA]</scope>
    <source>
        <strain evidence="3 4">WH47</strain>
    </source>
</reference>
<proteinExistence type="predicted"/>
<dbReference type="RefSeq" id="WP_007327519.1">
    <property type="nucleotide sequence ID" value="NZ_AFAR01000185.1"/>
</dbReference>
<feature type="region of interest" description="Disordered" evidence="1">
    <location>
        <begin position="1"/>
        <end position="66"/>
    </location>
</feature>
<dbReference type="GO" id="GO:0006353">
    <property type="term" value="P:DNA-templated transcription termination"/>
    <property type="evidence" value="ECO:0007669"/>
    <property type="project" value="InterPro"/>
</dbReference>
<dbReference type="PATRIC" id="fig|991778.3.peg.3837"/>
<name>F2AV59_RHOBT</name>
<comment type="caution">
    <text evidence="3">The sequence shown here is derived from an EMBL/GenBank/DDBJ whole genome shotgun (WGS) entry which is preliminary data.</text>
</comment>
<dbReference type="Gene3D" id="1.10.720.10">
    <property type="match status" value="1"/>
</dbReference>
<organism evidence="3 4">
    <name type="scientific">Rhodopirellula baltica WH47</name>
    <dbReference type="NCBI Taxonomy" id="991778"/>
    <lineage>
        <taxon>Bacteria</taxon>
        <taxon>Pseudomonadati</taxon>
        <taxon>Planctomycetota</taxon>
        <taxon>Planctomycetia</taxon>
        <taxon>Pirellulales</taxon>
        <taxon>Pirellulaceae</taxon>
        <taxon>Rhodopirellula</taxon>
    </lineage>
</organism>
<dbReference type="GO" id="GO:0016787">
    <property type="term" value="F:hydrolase activity"/>
    <property type="evidence" value="ECO:0007669"/>
    <property type="project" value="UniProtKB-KW"/>
</dbReference>
<feature type="compositionally biased region" description="Polar residues" evidence="1">
    <location>
        <begin position="49"/>
        <end position="61"/>
    </location>
</feature>
<feature type="domain" description="Rho termination factor-like N-terminal" evidence="2">
    <location>
        <begin position="61"/>
        <end position="99"/>
    </location>
</feature>
<evidence type="ECO:0000256" key="1">
    <source>
        <dbReference type="SAM" id="MobiDB-lite"/>
    </source>
</evidence>
<protein>
    <submittedName>
        <fullName evidence="3">Rho termination factor domain protein</fullName>
        <ecNumber evidence="3">3.6.1.-</ecNumber>
    </submittedName>
</protein>
<keyword evidence="3" id="KW-0378">Hydrolase</keyword>
<dbReference type="SUPFAM" id="SSF68912">
    <property type="entry name" value="Rho N-terminal domain-like"/>
    <property type="match status" value="1"/>
</dbReference>
<evidence type="ECO:0000313" key="3">
    <source>
        <dbReference type="EMBL" id="EGF26405.1"/>
    </source>
</evidence>
<dbReference type="InterPro" id="IPR036269">
    <property type="entry name" value="Rho_N_sf"/>
</dbReference>
<gene>
    <name evidence="3" type="ORF">RBWH47_01712</name>
</gene>
<sequence>MAEWTEKDRRQYEHIKDSELDRGHSEEEAEEIAARTVNKQRRKEERTPNRTTQGTGNPNTSLEDRTVDELHNIASELEIEGRSKMNKSDLIQAIRSKRS</sequence>